<feature type="compositionally biased region" description="Polar residues" evidence="2">
    <location>
        <begin position="65"/>
        <end position="74"/>
    </location>
</feature>
<dbReference type="EMBL" id="JAOQAZ010000023">
    <property type="protein sequence ID" value="KAJ4253944.1"/>
    <property type="molecule type" value="Genomic_DNA"/>
</dbReference>
<reference evidence="3" key="1">
    <citation type="submission" date="2022-09" db="EMBL/GenBank/DDBJ databases">
        <title>Fusarium specimens isolated from Avocado Roots.</title>
        <authorList>
            <person name="Stajich J."/>
            <person name="Roper C."/>
            <person name="Heimlech-Rivalta G."/>
        </authorList>
    </citation>
    <scope>NUCLEOTIDE SEQUENCE</scope>
    <source>
        <strain evidence="3">CF00136</strain>
    </source>
</reference>
<dbReference type="AlphaFoldDB" id="A0A9W8RVE8"/>
<evidence type="ECO:0000256" key="2">
    <source>
        <dbReference type="SAM" id="MobiDB-lite"/>
    </source>
</evidence>
<dbReference type="Proteomes" id="UP001152049">
    <property type="component" value="Unassembled WGS sequence"/>
</dbReference>
<evidence type="ECO:0000313" key="4">
    <source>
        <dbReference type="Proteomes" id="UP001152049"/>
    </source>
</evidence>
<feature type="compositionally biased region" description="Acidic residues" evidence="2">
    <location>
        <begin position="83"/>
        <end position="110"/>
    </location>
</feature>
<comment type="caution">
    <text evidence="3">The sequence shown here is derived from an EMBL/GenBank/DDBJ whole genome shotgun (WGS) entry which is preliminary data.</text>
</comment>
<accession>A0A9W8RVE8</accession>
<evidence type="ECO:0000256" key="1">
    <source>
        <dbReference type="SAM" id="Coils"/>
    </source>
</evidence>
<evidence type="ECO:0000313" key="3">
    <source>
        <dbReference type="EMBL" id="KAJ4253944.1"/>
    </source>
</evidence>
<keyword evidence="1" id="KW-0175">Coiled coil</keyword>
<keyword evidence="4" id="KW-1185">Reference proteome</keyword>
<feature type="coiled-coil region" evidence="1">
    <location>
        <begin position="260"/>
        <end position="303"/>
    </location>
</feature>
<gene>
    <name evidence="3" type="ORF">NW762_010343</name>
</gene>
<organism evidence="3 4">
    <name type="scientific">Fusarium torreyae</name>
    <dbReference type="NCBI Taxonomy" id="1237075"/>
    <lineage>
        <taxon>Eukaryota</taxon>
        <taxon>Fungi</taxon>
        <taxon>Dikarya</taxon>
        <taxon>Ascomycota</taxon>
        <taxon>Pezizomycotina</taxon>
        <taxon>Sordariomycetes</taxon>
        <taxon>Hypocreomycetidae</taxon>
        <taxon>Hypocreales</taxon>
        <taxon>Nectriaceae</taxon>
        <taxon>Fusarium</taxon>
    </lineage>
</organism>
<name>A0A9W8RVE8_9HYPO</name>
<sequence length="338" mass="36894">MVDSLAKITILAQGRGLDLHLLWAKGDALQNAIPKESGIRPRPRLSACRVKAVAQGLMDGTISLISDGSGSNQPIPEVLNLPDDNDIDDSDDNGNEDDNDNGFNNDDDATMDDHDQEAFMPEQLSKDNAIHNSDPPSRNDAPSINSSNDRAMNTGPTQAAVQMDGTTTKKRRFEQISGGGNAQYDKYKSVVASADPEEIERLLDQAILDLEQAEAGKEAADFALGYFRGRGALLETHSSSETQLAAAQHRKQHADAVGKLRAAKARLDALDRIKKAKQMEGICNEMRDQRRKLRSLLEESDRRIAVVESICAESFRTAEEEDWATILLPRQSSGTGPT</sequence>
<feature type="region of interest" description="Disordered" evidence="2">
    <location>
        <begin position="65"/>
        <end position="113"/>
    </location>
</feature>
<feature type="compositionally biased region" description="Polar residues" evidence="2">
    <location>
        <begin position="130"/>
        <end position="155"/>
    </location>
</feature>
<feature type="region of interest" description="Disordered" evidence="2">
    <location>
        <begin position="127"/>
        <end position="155"/>
    </location>
</feature>
<proteinExistence type="predicted"/>
<protein>
    <submittedName>
        <fullName evidence="3">Uncharacterized protein</fullName>
    </submittedName>
</protein>